<sequence length="336" mass="36960">MGKSTLKDVALEAGVGTATVERVINGRGGVSYETAERVLRAAKKLKYGLRPAERLRGTIRIEVILTRPESEFFSRLAKAFERIAASLDRSIVVHRTFVAENDPAALALYIENPSFRRSGLVIVSTRDRRVEASLAKVRASGVEVVQVVTRCADPDIPYVGIDNYAAGRSAAFYLSRMLASVEGSLVALCHSGAYDVHRSRMQGFSDYLAEHPDPSHDFPVVMLGLDDERRSEDLLYETLSKRKGIIGLYTAGGNNAVAAAVLKGCKLAGRVFWIGHELDDHTRALLKDGTMTVVLDQAPEVQARRSLDIVMKRLGLIEVEVSEEPVRFFTVTRESV</sequence>
<name>A0A916ZKY6_9HYPH</name>
<evidence type="ECO:0000313" key="6">
    <source>
        <dbReference type="Proteomes" id="UP000644699"/>
    </source>
</evidence>
<dbReference type="InterPro" id="IPR025997">
    <property type="entry name" value="SBP_2_dom"/>
</dbReference>
<gene>
    <name evidence="5" type="ORF">GCM10011390_22050</name>
</gene>
<dbReference type="Pfam" id="PF13407">
    <property type="entry name" value="Peripla_BP_4"/>
    <property type="match status" value="1"/>
</dbReference>
<evidence type="ECO:0000259" key="4">
    <source>
        <dbReference type="PROSITE" id="PS50932"/>
    </source>
</evidence>
<evidence type="ECO:0000256" key="3">
    <source>
        <dbReference type="ARBA" id="ARBA00023163"/>
    </source>
</evidence>
<dbReference type="GO" id="GO:0000976">
    <property type="term" value="F:transcription cis-regulatory region binding"/>
    <property type="evidence" value="ECO:0007669"/>
    <property type="project" value="TreeGrafter"/>
</dbReference>
<dbReference type="InterPro" id="IPR028082">
    <property type="entry name" value="Peripla_BP_I"/>
</dbReference>
<keyword evidence="3" id="KW-0804">Transcription</keyword>
<dbReference type="SMART" id="SM00354">
    <property type="entry name" value="HTH_LACI"/>
    <property type="match status" value="1"/>
</dbReference>
<dbReference type="PROSITE" id="PS00356">
    <property type="entry name" value="HTH_LACI_1"/>
    <property type="match status" value="1"/>
</dbReference>
<dbReference type="Gene3D" id="1.10.260.40">
    <property type="entry name" value="lambda repressor-like DNA-binding domains"/>
    <property type="match status" value="1"/>
</dbReference>
<keyword evidence="2" id="KW-0238">DNA-binding</keyword>
<evidence type="ECO:0000313" key="5">
    <source>
        <dbReference type="EMBL" id="GGE02783.1"/>
    </source>
</evidence>
<dbReference type="AlphaFoldDB" id="A0A916ZKY6"/>
<keyword evidence="6" id="KW-1185">Reference proteome</keyword>
<dbReference type="InterPro" id="IPR000843">
    <property type="entry name" value="HTH_LacI"/>
</dbReference>
<organism evidence="5 6">
    <name type="scientific">Aureimonas endophytica</name>
    <dbReference type="NCBI Taxonomy" id="2027858"/>
    <lineage>
        <taxon>Bacteria</taxon>
        <taxon>Pseudomonadati</taxon>
        <taxon>Pseudomonadota</taxon>
        <taxon>Alphaproteobacteria</taxon>
        <taxon>Hyphomicrobiales</taxon>
        <taxon>Aurantimonadaceae</taxon>
        <taxon>Aureimonas</taxon>
    </lineage>
</organism>
<dbReference type="InterPro" id="IPR010982">
    <property type="entry name" value="Lambda_DNA-bd_dom_sf"/>
</dbReference>
<evidence type="ECO:0000256" key="1">
    <source>
        <dbReference type="ARBA" id="ARBA00023015"/>
    </source>
</evidence>
<dbReference type="GO" id="GO:0003700">
    <property type="term" value="F:DNA-binding transcription factor activity"/>
    <property type="evidence" value="ECO:0007669"/>
    <property type="project" value="TreeGrafter"/>
</dbReference>
<dbReference type="CDD" id="cd01392">
    <property type="entry name" value="HTH_LacI"/>
    <property type="match status" value="1"/>
</dbReference>
<evidence type="ECO:0000256" key="2">
    <source>
        <dbReference type="ARBA" id="ARBA00023125"/>
    </source>
</evidence>
<accession>A0A916ZKY6</accession>
<reference evidence="5" key="1">
    <citation type="journal article" date="2014" name="Int. J. Syst. Evol. Microbiol.">
        <title>Complete genome sequence of Corynebacterium casei LMG S-19264T (=DSM 44701T), isolated from a smear-ripened cheese.</title>
        <authorList>
            <consortium name="US DOE Joint Genome Institute (JGI-PGF)"/>
            <person name="Walter F."/>
            <person name="Albersmeier A."/>
            <person name="Kalinowski J."/>
            <person name="Ruckert C."/>
        </authorList>
    </citation>
    <scope>NUCLEOTIDE SEQUENCE</scope>
    <source>
        <strain evidence="5">CGMCC 1.15367</strain>
    </source>
</reference>
<dbReference type="PROSITE" id="PS50932">
    <property type="entry name" value="HTH_LACI_2"/>
    <property type="match status" value="1"/>
</dbReference>
<dbReference type="CDD" id="cd06307">
    <property type="entry name" value="PBP1_sugar_binding"/>
    <property type="match status" value="1"/>
</dbReference>
<dbReference type="PANTHER" id="PTHR30146:SF152">
    <property type="entry name" value="TRANSCRIPTIONAL REGULATORY PROTEIN"/>
    <property type="match status" value="1"/>
</dbReference>
<dbReference type="SUPFAM" id="SSF53822">
    <property type="entry name" value="Periplasmic binding protein-like I"/>
    <property type="match status" value="1"/>
</dbReference>
<dbReference type="EMBL" id="BMIQ01000003">
    <property type="protein sequence ID" value="GGE02783.1"/>
    <property type="molecule type" value="Genomic_DNA"/>
</dbReference>
<dbReference type="PANTHER" id="PTHR30146">
    <property type="entry name" value="LACI-RELATED TRANSCRIPTIONAL REPRESSOR"/>
    <property type="match status" value="1"/>
</dbReference>
<feature type="domain" description="HTH lacI-type" evidence="4">
    <location>
        <begin position="4"/>
        <end position="57"/>
    </location>
</feature>
<dbReference type="RefSeq" id="WP_188908397.1">
    <property type="nucleotide sequence ID" value="NZ_BMIQ01000003.1"/>
</dbReference>
<proteinExistence type="predicted"/>
<dbReference type="Gene3D" id="3.40.50.2300">
    <property type="match status" value="2"/>
</dbReference>
<dbReference type="Proteomes" id="UP000644699">
    <property type="component" value="Unassembled WGS sequence"/>
</dbReference>
<protein>
    <submittedName>
        <fullName evidence="5">LacI family transcriptional regulator</fullName>
    </submittedName>
</protein>
<comment type="caution">
    <text evidence="5">The sequence shown here is derived from an EMBL/GenBank/DDBJ whole genome shotgun (WGS) entry which is preliminary data.</text>
</comment>
<dbReference type="Pfam" id="PF00356">
    <property type="entry name" value="LacI"/>
    <property type="match status" value="1"/>
</dbReference>
<reference evidence="5" key="2">
    <citation type="submission" date="2020-09" db="EMBL/GenBank/DDBJ databases">
        <authorList>
            <person name="Sun Q."/>
            <person name="Zhou Y."/>
        </authorList>
    </citation>
    <scope>NUCLEOTIDE SEQUENCE</scope>
    <source>
        <strain evidence="5">CGMCC 1.15367</strain>
    </source>
</reference>
<dbReference type="SUPFAM" id="SSF47413">
    <property type="entry name" value="lambda repressor-like DNA-binding domains"/>
    <property type="match status" value="1"/>
</dbReference>
<keyword evidence="1" id="KW-0805">Transcription regulation</keyword>